<feature type="region of interest" description="Disordered" evidence="1">
    <location>
        <begin position="1"/>
        <end position="82"/>
    </location>
</feature>
<evidence type="ECO:0000256" key="1">
    <source>
        <dbReference type="SAM" id="MobiDB-lite"/>
    </source>
</evidence>
<feature type="compositionally biased region" description="Polar residues" evidence="1">
    <location>
        <begin position="17"/>
        <end position="42"/>
    </location>
</feature>
<sequence>MSENSSAVLLRNDIRARTSTAAVQPWTPSGPNNIRDSSTESPVQLGGTDAQAHDDIPMTDSATRPLTPPLQDYPAAPETETEAYNPMLQWLDQSSKEDPWAPLNQTIRLQDQRPRLFVRVTRFHPRRS</sequence>
<reference evidence="2 3" key="1">
    <citation type="submission" date="2023-08" db="EMBL/GenBank/DDBJ databases">
        <authorList>
            <person name="Palmer J.M."/>
        </authorList>
    </citation>
    <scope>NUCLEOTIDE SEQUENCE [LARGE SCALE GENOMIC DNA]</scope>
    <source>
        <strain evidence="2 3">TWF481</strain>
    </source>
</reference>
<proteinExistence type="predicted"/>
<dbReference type="EMBL" id="JAVHJL010000004">
    <property type="protein sequence ID" value="KAK6505800.1"/>
    <property type="molecule type" value="Genomic_DNA"/>
</dbReference>
<organism evidence="2 3">
    <name type="scientific">Arthrobotrys musiformis</name>
    <dbReference type="NCBI Taxonomy" id="47236"/>
    <lineage>
        <taxon>Eukaryota</taxon>
        <taxon>Fungi</taxon>
        <taxon>Dikarya</taxon>
        <taxon>Ascomycota</taxon>
        <taxon>Pezizomycotina</taxon>
        <taxon>Orbiliomycetes</taxon>
        <taxon>Orbiliales</taxon>
        <taxon>Orbiliaceae</taxon>
        <taxon>Arthrobotrys</taxon>
    </lineage>
</organism>
<keyword evidence="3" id="KW-1185">Reference proteome</keyword>
<gene>
    <name evidence="2" type="ORF">TWF481_007691</name>
</gene>
<comment type="caution">
    <text evidence="2">The sequence shown here is derived from an EMBL/GenBank/DDBJ whole genome shotgun (WGS) entry which is preliminary data.</text>
</comment>
<protein>
    <submittedName>
        <fullName evidence="2">Uncharacterized protein</fullName>
    </submittedName>
</protein>
<evidence type="ECO:0000313" key="2">
    <source>
        <dbReference type="EMBL" id="KAK6505800.1"/>
    </source>
</evidence>
<dbReference type="Proteomes" id="UP001370758">
    <property type="component" value="Unassembled WGS sequence"/>
</dbReference>
<evidence type="ECO:0000313" key="3">
    <source>
        <dbReference type="Proteomes" id="UP001370758"/>
    </source>
</evidence>
<name>A0AAV9WC94_9PEZI</name>
<dbReference type="AlphaFoldDB" id="A0AAV9WC94"/>
<accession>A0AAV9WC94</accession>